<dbReference type="PANTHER" id="PTHR45947:SF3">
    <property type="entry name" value="SULFOQUINOVOSYL TRANSFERASE SQD2"/>
    <property type="match status" value="1"/>
</dbReference>
<sequence>MKVALVYDRVNKYGGAERMLEALGEIWPQAPLYTAVYDPEKAPWARRFKIIPSFLQNIPLAPSHHEFLAWATPLAFTAFDFSGYDVVISVTSAEAKNIITKPGTLHICYCLTPTRYLWSGYEHYLAQPGLGFSGRFATSVLKSFIGILRRWDLIASHRPDVYVAISLAVSDRIKNYYGYESPAVIYPPVDTDIFKITNSVSPGRTLIQPYLTVGRLVAYKRFDLVISAFNQLKWNLLVIGTGRDAARLKKLAGPTIKFIDHHLTDAELVNYYNQSRGFVFGGIEDFGIVAAEAQACGLPVICPRGSGMAEVVADKKSGVLFDRQDTASLISALRTCQKTNYDRADCRQQALNFSKTKFIKNFRNFVTREYCLYNHPKI</sequence>
<dbReference type="PANTHER" id="PTHR45947">
    <property type="entry name" value="SULFOQUINOVOSYL TRANSFERASE SQD2"/>
    <property type="match status" value="1"/>
</dbReference>
<organism evidence="2 3">
    <name type="scientific">Candidatus Gottesmanbacteria bacterium RBG_16_43_7</name>
    <dbReference type="NCBI Taxonomy" id="1798373"/>
    <lineage>
        <taxon>Bacteria</taxon>
        <taxon>Candidatus Gottesmaniibacteriota</taxon>
    </lineage>
</organism>
<accession>A0A1F5ZC67</accession>
<comment type="caution">
    <text evidence="2">The sequence shown here is derived from an EMBL/GenBank/DDBJ whole genome shotgun (WGS) entry which is preliminary data.</text>
</comment>
<proteinExistence type="predicted"/>
<protein>
    <recommendedName>
        <fullName evidence="1">Glycosyl transferase family 1 domain-containing protein</fullName>
    </recommendedName>
</protein>
<dbReference type="InterPro" id="IPR050194">
    <property type="entry name" value="Glycosyltransferase_grp1"/>
</dbReference>
<dbReference type="AlphaFoldDB" id="A0A1F5ZC67"/>
<dbReference type="Proteomes" id="UP000176854">
    <property type="component" value="Unassembled WGS sequence"/>
</dbReference>
<gene>
    <name evidence="2" type="ORF">A2154_01570</name>
</gene>
<dbReference type="GO" id="GO:0016757">
    <property type="term" value="F:glycosyltransferase activity"/>
    <property type="evidence" value="ECO:0007669"/>
    <property type="project" value="InterPro"/>
</dbReference>
<name>A0A1F5ZC67_9BACT</name>
<evidence type="ECO:0000313" key="3">
    <source>
        <dbReference type="Proteomes" id="UP000176854"/>
    </source>
</evidence>
<feature type="domain" description="Glycosyl transferase family 1" evidence="1">
    <location>
        <begin position="211"/>
        <end position="350"/>
    </location>
</feature>
<reference evidence="2 3" key="1">
    <citation type="journal article" date="2016" name="Nat. Commun.">
        <title>Thousands of microbial genomes shed light on interconnected biogeochemical processes in an aquifer system.</title>
        <authorList>
            <person name="Anantharaman K."/>
            <person name="Brown C.T."/>
            <person name="Hug L.A."/>
            <person name="Sharon I."/>
            <person name="Castelle C.J."/>
            <person name="Probst A.J."/>
            <person name="Thomas B.C."/>
            <person name="Singh A."/>
            <person name="Wilkins M.J."/>
            <person name="Karaoz U."/>
            <person name="Brodie E.L."/>
            <person name="Williams K.H."/>
            <person name="Hubbard S.S."/>
            <person name="Banfield J.F."/>
        </authorList>
    </citation>
    <scope>NUCLEOTIDE SEQUENCE [LARGE SCALE GENOMIC DNA]</scope>
</reference>
<evidence type="ECO:0000259" key="1">
    <source>
        <dbReference type="Pfam" id="PF00534"/>
    </source>
</evidence>
<dbReference type="SUPFAM" id="SSF53756">
    <property type="entry name" value="UDP-Glycosyltransferase/glycogen phosphorylase"/>
    <property type="match status" value="1"/>
</dbReference>
<evidence type="ECO:0000313" key="2">
    <source>
        <dbReference type="EMBL" id="OGG09903.1"/>
    </source>
</evidence>
<dbReference type="Pfam" id="PF00534">
    <property type="entry name" value="Glycos_transf_1"/>
    <property type="match status" value="1"/>
</dbReference>
<dbReference type="InterPro" id="IPR001296">
    <property type="entry name" value="Glyco_trans_1"/>
</dbReference>
<dbReference type="Gene3D" id="3.40.50.2000">
    <property type="entry name" value="Glycogen Phosphorylase B"/>
    <property type="match status" value="2"/>
</dbReference>
<dbReference type="EMBL" id="MFJC01000010">
    <property type="protein sequence ID" value="OGG09903.1"/>
    <property type="molecule type" value="Genomic_DNA"/>
</dbReference>
<dbReference type="STRING" id="1798373.A2154_01570"/>